<dbReference type="InterPro" id="IPR002083">
    <property type="entry name" value="MATH/TRAF_dom"/>
</dbReference>
<protein>
    <submittedName>
        <fullName evidence="3">Uncharacterized protein</fullName>
    </submittedName>
</protein>
<gene>
    <name evidence="3" type="ORF">ACA1_374740</name>
</gene>
<dbReference type="VEuPathDB" id="AmoebaDB:ACA1_374740"/>
<dbReference type="AlphaFoldDB" id="L8GH31"/>
<accession>L8GH31</accession>
<feature type="region of interest" description="Disordered" evidence="1">
    <location>
        <begin position="206"/>
        <end position="232"/>
    </location>
</feature>
<organism evidence="3 4">
    <name type="scientific">Acanthamoeba castellanii (strain ATCC 30010 / Neff)</name>
    <dbReference type="NCBI Taxonomy" id="1257118"/>
    <lineage>
        <taxon>Eukaryota</taxon>
        <taxon>Amoebozoa</taxon>
        <taxon>Discosea</taxon>
        <taxon>Longamoebia</taxon>
        <taxon>Centramoebida</taxon>
        <taxon>Acanthamoebidae</taxon>
        <taxon>Acanthamoeba</taxon>
    </lineage>
</organism>
<dbReference type="RefSeq" id="XP_004334418.1">
    <property type="nucleotide sequence ID" value="XM_004334370.1"/>
</dbReference>
<dbReference type="SUPFAM" id="SSF49599">
    <property type="entry name" value="TRAF domain-like"/>
    <property type="match status" value="1"/>
</dbReference>
<dbReference type="Gene3D" id="2.60.210.10">
    <property type="entry name" value="Apoptosis, Tumor Necrosis Factor Receptor Associated Protein 2, Chain A"/>
    <property type="match status" value="1"/>
</dbReference>
<sequence>MNRSSLVSPVLIWLPGLIVLVLLALTTTPTAVHGFGLSCTANSTGDWDVAATWVNCNDSTPGVGDRANIAAAEAYVVSIPAGVKVNVQGVFIANFGRLSNKGALRAVWIEVNSGALRSTGSLELVDTDRNNAYLYCRYGSVEISGDLTITSLSQASLEVFESEATFGGSINVTAGQYAQAYAAVLSNSRVSVAGDVTVLGGCYNEKKRETNNENDDSVVEGGEKKKKKKRGFSLDGSGLAVDYDSFLQPVRSLKIDWEVDVGSLAKGVKHLDSPSYQHKGYHFALQLCREKQTDREGSSVGLYVFANSGPSIDAAGDEGNKPCFLPVTSQITVRNPITREAQSVGTTDHYTGLNTAWGWKDFLRPISWEDMLAKRCNFVSPHGTLAFSATIHLPTPL</sequence>
<evidence type="ECO:0000313" key="4">
    <source>
        <dbReference type="Proteomes" id="UP000011083"/>
    </source>
</evidence>
<evidence type="ECO:0000256" key="1">
    <source>
        <dbReference type="SAM" id="MobiDB-lite"/>
    </source>
</evidence>
<dbReference type="KEGG" id="acan:ACA1_374740"/>
<dbReference type="GeneID" id="14912799"/>
<proteinExistence type="predicted"/>
<dbReference type="EMBL" id="KB008119">
    <property type="protein sequence ID" value="ELR12405.1"/>
    <property type="molecule type" value="Genomic_DNA"/>
</dbReference>
<evidence type="ECO:0000313" key="3">
    <source>
        <dbReference type="EMBL" id="ELR12405.1"/>
    </source>
</evidence>
<reference evidence="3 4" key="1">
    <citation type="journal article" date="2013" name="Genome Biol.">
        <title>Genome of Acanthamoeba castellanii highlights extensive lateral gene transfer and early evolution of tyrosine kinase signaling.</title>
        <authorList>
            <person name="Clarke M."/>
            <person name="Lohan A.J."/>
            <person name="Liu B."/>
            <person name="Lagkouvardos I."/>
            <person name="Roy S."/>
            <person name="Zafar N."/>
            <person name="Bertelli C."/>
            <person name="Schilde C."/>
            <person name="Kianianmomeni A."/>
            <person name="Burglin T.R."/>
            <person name="Frech C."/>
            <person name="Turcotte B."/>
            <person name="Kopec K.O."/>
            <person name="Synnott J.M."/>
            <person name="Choo C."/>
            <person name="Paponov I."/>
            <person name="Finkler A."/>
            <person name="Soon Heng Tan C."/>
            <person name="Hutchins A.P."/>
            <person name="Weinmeier T."/>
            <person name="Rattei T."/>
            <person name="Chu J.S."/>
            <person name="Gimenez G."/>
            <person name="Irimia M."/>
            <person name="Rigden D.J."/>
            <person name="Fitzpatrick D.A."/>
            <person name="Lorenzo-Morales J."/>
            <person name="Bateman A."/>
            <person name="Chiu C.H."/>
            <person name="Tang P."/>
            <person name="Hegemann P."/>
            <person name="Fromm H."/>
            <person name="Raoult D."/>
            <person name="Greub G."/>
            <person name="Miranda-Saavedra D."/>
            <person name="Chen N."/>
            <person name="Nash P."/>
            <person name="Ginger M.L."/>
            <person name="Horn M."/>
            <person name="Schaap P."/>
            <person name="Caler L."/>
            <person name="Loftus B."/>
        </authorList>
    </citation>
    <scope>NUCLEOTIDE SEQUENCE [LARGE SCALE GENOMIC DNA]</scope>
    <source>
        <strain evidence="3 4">Neff</strain>
    </source>
</reference>
<keyword evidence="2" id="KW-0732">Signal</keyword>
<dbReference type="Proteomes" id="UP000011083">
    <property type="component" value="Unassembled WGS sequence"/>
</dbReference>
<name>L8GH31_ACACF</name>
<keyword evidence="4" id="KW-1185">Reference proteome</keyword>
<dbReference type="InterPro" id="IPR008974">
    <property type="entry name" value="TRAF-like"/>
</dbReference>
<dbReference type="CDD" id="cd00121">
    <property type="entry name" value="MATH"/>
    <property type="match status" value="1"/>
</dbReference>
<evidence type="ECO:0000256" key="2">
    <source>
        <dbReference type="SAM" id="SignalP"/>
    </source>
</evidence>
<feature type="chain" id="PRO_5003990320" evidence="2">
    <location>
        <begin position="35"/>
        <end position="397"/>
    </location>
</feature>
<feature type="signal peptide" evidence="2">
    <location>
        <begin position="1"/>
        <end position="34"/>
    </location>
</feature>